<name>A0A7M1WKU7_VIBPH</name>
<evidence type="ECO:0000256" key="1">
    <source>
        <dbReference type="ARBA" id="ARBA00006739"/>
    </source>
</evidence>
<feature type="domain" description="Glycosyltransferase 2-like" evidence="5">
    <location>
        <begin position="12"/>
        <end position="171"/>
    </location>
</feature>
<comment type="similarity">
    <text evidence="1">Belongs to the glycosyltransferase 2 family.</text>
</comment>
<keyword evidence="4" id="KW-0472">Membrane</keyword>
<evidence type="ECO:0000313" key="18">
    <source>
        <dbReference type="EMBL" id="QOS29862.1"/>
    </source>
</evidence>
<dbReference type="PANTHER" id="PTHR43685:SF5">
    <property type="entry name" value="GLYCOSYLTRANSFERASE EPSE-RELATED"/>
    <property type="match status" value="1"/>
</dbReference>
<dbReference type="InterPro" id="IPR001173">
    <property type="entry name" value="Glyco_trans_2-like"/>
</dbReference>
<dbReference type="GO" id="GO:0016263">
    <property type="term" value="F:glycoprotein-N-acetylgalactosamine 3-beta-galactosyltransferase activity"/>
    <property type="evidence" value="ECO:0007669"/>
    <property type="project" value="UniProtKB-EC"/>
</dbReference>
<proteinExistence type="inferred from homology"/>
<organism evidence="17">
    <name type="scientific">Vibrio parahaemolyticus</name>
    <dbReference type="NCBI Taxonomy" id="670"/>
    <lineage>
        <taxon>Bacteria</taxon>
        <taxon>Pseudomonadati</taxon>
        <taxon>Pseudomonadota</taxon>
        <taxon>Gammaproteobacteria</taxon>
        <taxon>Vibrionales</taxon>
        <taxon>Vibrionaceae</taxon>
        <taxon>Vibrio</taxon>
    </lineage>
</organism>
<dbReference type="EMBL" id="MT898192">
    <property type="protein sequence ID" value="QOS21596.1"/>
    <property type="molecule type" value="Genomic_DNA"/>
</dbReference>
<accession>A0A7M1WKU7</accession>
<evidence type="ECO:0000313" key="13">
    <source>
        <dbReference type="EMBL" id="QOS23252.1"/>
    </source>
</evidence>
<dbReference type="EC" id="2.4.1.122" evidence="17"/>
<dbReference type="InterPro" id="IPR029044">
    <property type="entry name" value="Nucleotide-diphossugar_trans"/>
</dbReference>
<sequence>MKNDIVNDSIDVILPIYKEPVELVKNSVSSILCQEMVDVRLILILDNPQYEGIDYINELSKLNNVLVIFNEENLGLPLSLNIGIEHSNRKFIARMDADDISEPTRLFNQLKYLKENKVDLIGCSVYKIDIKGSVIGKMPAIDKKLMNIDVLRYKTIMYHPTWFGKASVFKEIKYRNFKYAQDVDFLNRALKQGYRLDNCHDYLLKFRTHNGKDIDFEKIYKQFLYRKLAYLSNTKSDINIDKELWNINVVKSSQRFRLAIKMFFLSINSRFVLLKISALIIGFLLHNYVREQVIFKIKSFFISYFYEK</sequence>
<dbReference type="EMBL" id="MT898260">
    <property type="protein sequence ID" value="QOS24098.1"/>
    <property type="molecule type" value="Genomic_DNA"/>
</dbReference>
<keyword evidence="4" id="KW-0812">Transmembrane</keyword>
<dbReference type="EMBL" id="MT898412">
    <property type="protein sequence ID" value="QOS29862.1"/>
    <property type="molecule type" value="Genomic_DNA"/>
</dbReference>
<evidence type="ECO:0000256" key="4">
    <source>
        <dbReference type="SAM" id="Phobius"/>
    </source>
</evidence>
<dbReference type="SUPFAM" id="SSF53448">
    <property type="entry name" value="Nucleotide-diphospho-sugar transferases"/>
    <property type="match status" value="1"/>
</dbReference>
<dbReference type="EMBL" id="MT898109">
    <property type="protein sequence ID" value="QOS18566.1"/>
    <property type="molecule type" value="Genomic_DNA"/>
</dbReference>
<keyword evidence="4" id="KW-1133">Transmembrane helix</keyword>
<dbReference type="AlphaFoldDB" id="A0A7M1WKU7"/>
<gene>
    <name evidence="17" type="primary">wbnJ</name>
    <name evidence="9" type="ORF">VP233_00015</name>
    <name evidence="16" type="ORF">VP276_00015</name>
    <name evidence="18" type="ORF">VP280_00015</name>
    <name evidence="14" type="ORF">VP281_00015</name>
    <name evidence="8" type="ORF">VP282_00015</name>
    <name evidence="15" type="ORF">VP289_00015</name>
    <name evidence="12" type="ORF">VP290_00015</name>
    <name evidence="6" type="ORF">VP291_00015</name>
    <name evidence="11" type="ORF">VP292_00015</name>
    <name evidence="7" type="ORF">VP294_00015</name>
    <name evidence="10" type="ORF">VP295_00015</name>
    <name evidence="13" type="ORF">VP297_00015</name>
    <name evidence="17" type="ORF">VP381_00015</name>
</gene>
<dbReference type="EMBL" id="MT898068">
    <property type="protein sequence ID" value="QOS17067.1"/>
    <property type="molecule type" value="Genomic_DNA"/>
</dbReference>
<dbReference type="EMBL" id="MT898232">
    <property type="protein sequence ID" value="QOS23096.1"/>
    <property type="molecule type" value="Genomic_DNA"/>
</dbReference>
<dbReference type="Gene3D" id="3.90.550.10">
    <property type="entry name" value="Spore Coat Polysaccharide Biosynthesis Protein SpsA, Chain A"/>
    <property type="match status" value="1"/>
</dbReference>
<evidence type="ECO:0000313" key="6">
    <source>
        <dbReference type="EMBL" id="QOS16160.1"/>
    </source>
</evidence>
<evidence type="ECO:0000313" key="14">
    <source>
        <dbReference type="EMBL" id="QOS24098.1"/>
    </source>
</evidence>
<dbReference type="EMBL" id="MT898354">
    <property type="protein sequence ID" value="QOS27645.1"/>
    <property type="molecule type" value="Genomic_DNA"/>
</dbReference>
<evidence type="ECO:0000313" key="16">
    <source>
        <dbReference type="EMBL" id="QOS26651.1"/>
    </source>
</evidence>
<keyword evidence="3 17" id="KW-0808">Transferase</keyword>
<evidence type="ECO:0000313" key="9">
    <source>
        <dbReference type="EMBL" id="QOS18566.1"/>
    </source>
</evidence>
<dbReference type="PANTHER" id="PTHR43685">
    <property type="entry name" value="GLYCOSYLTRANSFERASE"/>
    <property type="match status" value="1"/>
</dbReference>
<protein>
    <submittedName>
        <fullName evidence="17">O-antigen biosynthesis glycosyltransferase WbnJ</fullName>
        <ecNumber evidence="17">2.4.1.122</ecNumber>
    </submittedName>
</protein>
<evidence type="ECO:0000313" key="12">
    <source>
        <dbReference type="EMBL" id="QOS23096.1"/>
    </source>
</evidence>
<evidence type="ECO:0000313" key="11">
    <source>
        <dbReference type="EMBL" id="QOS21596.1"/>
    </source>
</evidence>
<evidence type="ECO:0000313" key="7">
    <source>
        <dbReference type="EMBL" id="QOS17067.1"/>
    </source>
</evidence>
<dbReference type="EMBL" id="MT898146">
    <property type="protein sequence ID" value="QOS19940.1"/>
    <property type="molecule type" value="Genomic_DNA"/>
</dbReference>
<evidence type="ECO:0000313" key="17">
    <source>
        <dbReference type="EMBL" id="QOS27645.1"/>
    </source>
</evidence>
<dbReference type="EMBL" id="MT898043">
    <property type="protein sequence ID" value="QOS16160.1"/>
    <property type="molecule type" value="Genomic_DNA"/>
</dbReference>
<evidence type="ECO:0000313" key="15">
    <source>
        <dbReference type="EMBL" id="QOS26216.1"/>
    </source>
</evidence>
<reference evidence="17" key="1">
    <citation type="submission" date="2020-08" db="EMBL/GenBank/DDBJ databases">
        <title>Genetic structure, function and evolution of capsule biosynthesis loci in Vibrio parahaemolyticus.</title>
        <authorList>
            <person name="Li L."/>
            <person name="Bian S."/>
        </authorList>
    </citation>
    <scope>NUCLEOTIDE SEQUENCE</scope>
    <source>
        <strain evidence="9">VP233</strain>
        <strain evidence="16">VP276</strain>
        <strain evidence="18">VP280</strain>
        <strain evidence="14">VP281</strain>
        <strain evidence="8">VP282</strain>
        <strain evidence="15">VP289</strain>
        <strain evidence="12">VP290</strain>
        <strain evidence="6">VP291</strain>
        <strain evidence="11">VP292</strain>
        <strain evidence="7">VP294</strain>
        <strain evidence="10">VP295</strain>
        <strain evidence="13">VP297</strain>
        <strain evidence="17">VP381</strain>
    </source>
</reference>
<evidence type="ECO:0000256" key="2">
    <source>
        <dbReference type="ARBA" id="ARBA00022676"/>
    </source>
</evidence>
<evidence type="ECO:0000256" key="3">
    <source>
        <dbReference type="ARBA" id="ARBA00022679"/>
    </source>
</evidence>
<feature type="transmembrane region" description="Helical" evidence="4">
    <location>
        <begin position="271"/>
        <end position="289"/>
    </location>
</feature>
<evidence type="ECO:0000313" key="8">
    <source>
        <dbReference type="EMBL" id="QOS17386.1"/>
    </source>
</evidence>
<dbReference type="RefSeq" id="WP_049878041.1">
    <property type="nucleotide sequence ID" value="NZ_LRFV01000011.1"/>
</dbReference>
<dbReference type="Pfam" id="PF00535">
    <property type="entry name" value="Glycos_transf_2"/>
    <property type="match status" value="1"/>
</dbReference>
<dbReference type="EMBL" id="MT898236">
    <property type="protein sequence ID" value="QOS23252.1"/>
    <property type="molecule type" value="Genomic_DNA"/>
</dbReference>
<dbReference type="EMBL" id="MT898316">
    <property type="protein sequence ID" value="QOS26216.1"/>
    <property type="molecule type" value="Genomic_DNA"/>
</dbReference>
<evidence type="ECO:0000313" key="10">
    <source>
        <dbReference type="EMBL" id="QOS19940.1"/>
    </source>
</evidence>
<evidence type="ECO:0000259" key="5">
    <source>
        <dbReference type="Pfam" id="PF00535"/>
    </source>
</evidence>
<dbReference type="InterPro" id="IPR050834">
    <property type="entry name" value="Glycosyltransf_2"/>
</dbReference>
<keyword evidence="2 17" id="KW-0328">Glycosyltransferase</keyword>
<dbReference type="EMBL" id="MT898328">
    <property type="protein sequence ID" value="QOS26651.1"/>
    <property type="molecule type" value="Genomic_DNA"/>
</dbReference>
<dbReference type="EMBL" id="MT898077">
    <property type="protein sequence ID" value="QOS17386.1"/>
    <property type="molecule type" value="Genomic_DNA"/>
</dbReference>